<dbReference type="Proteomes" id="UP001230649">
    <property type="component" value="Unassembled WGS sequence"/>
</dbReference>
<evidence type="ECO:0000313" key="1">
    <source>
        <dbReference type="EMBL" id="KAJ9095078.1"/>
    </source>
</evidence>
<proteinExistence type="predicted"/>
<organism evidence="1 2">
    <name type="scientific">Naganishia adeliensis</name>
    <dbReference type="NCBI Taxonomy" id="92952"/>
    <lineage>
        <taxon>Eukaryota</taxon>
        <taxon>Fungi</taxon>
        <taxon>Dikarya</taxon>
        <taxon>Basidiomycota</taxon>
        <taxon>Agaricomycotina</taxon>
        <taxon>Tremellomycetes</taxon>
        <taxon>Filobasidiales</taxon>
        <taxon>Filobasidiaceae</taxon>
        <taxon>Naganishia</taxon>
    </lineage>
</organism>
<sequence length="1258" mass="133555">MTDHPLARILLYRWPDADDPTLAARRLALTDAFTLTPTKFTAEFYTGLTVDRARGILIASLYSGVLGVFKVGEPSAGDVGKPVVGKKPGVKRKASGKGKGKEREEEVMDVDEPKERGNLVFKEKHEVPIHIYNLLSVAFLATPDPSKPAALAFLYVTPDYTIELGIKTFSDSTCEFKDLCPAIDVLSPPSTYALPTSTNASARPDPSALQDDFACPGAAKLLALPPPSEDIDDPRLGSVLVIGDEFSAAYTLRTEKSRTSSISGGGQSFSERRTSPENTKRRKGSAGGSLVPVVGGKSSGDGSGKVVLTRQWRVRQGFGEVSGATAVAGPTPFVLLGDKQGRLSVLTYPVEGNRATASLVGIVSPASCISYLDAGLVFIGSESGDCQIIRLEIGSQPSALSSRTAKGKGKATGLSGIREETMEPSSSGGSTSLTLMDSWANLAPIKDFCIVPEDTTGGEGGAKQIVTASGQASGASVRVVRSGVGAEEVVVVEGINEVVSVWPEILTVHYYGGPDAGILVSTYERSILLSLSGTEQDTFDAQVVPDSIEIIADHPTLRAGNIADGTMIQITPSQVRLISCDTGKTVSVWSGLAAGEQVVLADYDGEHVVLGLAKAEVVVLKVEEGSDGLGLAVVKRHSLQHATDTELACLALVSRVQAKLGAGPALIVGYWGSNHLHCVDLSTLQPRSQDLVLPTLPCSACVRSSGGDLQLLIGLGDGAVISHNLVIDWTPTGDPSITFGNRKTMQVGSAPVMLSHNRITDRVVAISDRTALLAEENGRMSFAPMNVKNVTWASYIDTAGLGNCLLTAIPAGLAFTRITSLKKLHIKKISLDGYAPIAIAYDADIDHYGIAAVTEEIDQEYGDLVRAGSFHIMSNRDQTISKAFDLDSGEEPICLEQIRIHGENYFALGTMFPEDLDDAGTTNKGYLRLIKMSQHNGSVAQTPMVIARWQAAGCVQDVKAVWDKIAIALDYGVDLLEFDTAQPVDNALQKIASWGCASKAAFLSVQRIPRPADTMDDDDAPAVLRERLHVGDSVKSVYVLELAGSKLVDVARDYMQNWVVAMEELNANDGSVVISDLSYNVKTLTFEDGKVQNAGALALHELVTKFQRGAIANVDSGSGSIGGRPKPEVVFATSSGTIGVIAEIGAQESQLLSELQLNMDGLVKGPLIDWTKYREIHMEGTTKAPGTIGFIDGSFVQKYLDIAAHDAELSDKILGGPNEFSRVGRSRTLQNEGEEDQPASGATKEEVVSLLETLAALH</sequence>
<reference evidence="1" key="1">
    <citation type="submission" date="2023-04" db="EMBL/GenBank/DDBJ databases">
        <title>Draft Genome sequencing of Naganishia species isolated from polar environments using Oxford Nanopore Technology.</title>
        <authorList>
            <person name="Leo P."/>
            <person name="Venkateswaran K."/>
        </authorList>
    </citation>
    <scope>NUCLEOTIDE SEQUENCE</scope>
    <source>
        <strain evidence="1">MNA-CCFEE 5262</strain>
    </source>
</reference>
<comment type="caution">
    <text evidence="1">The sequence shown here is derived from an EMBL/GenBank/DDBJ whole genome shotgun (WGS) entry which is preliminary data.</text>
</comment>
<name>A0ACC2V6V9_9TREE</name>
<accession>A0ACC2V6V9</accession>
<dbReference type="EMBL" id="JASBWS010000130">
    <property type="protein sequence ID" value="KAJ9095078.1"/>
    <property type="molecule type" value="Genomic_DNA"/>
</dbReference>
<gene>
    <name evidence="1" type="ORF">QFC20_006766</name>
</gene>
<keyword evidence="2" id="KW-1185">Reference proteome</keyword>
<protein>
    <submittedName>
        <fullName evidence="1">Uncharacterized protein</fullName>
    </submittedName>
</protein>
<evidence type="ECO:0000313" key="2">
    <source>
        <dbReference type="Proteomes" id="UP001230649"/>
    </source>
</evidence>